<feature type="compositionally biased region" description="Polar residues" evidence="8">
    <location>
        <begin position="1"/>
        <end position="24"/>
    </location>
</feature>
<dbReference type="InterPro" id="IPR015421">
    <property type="entry name" value="PyrdxlP-dep_Trfase_major"/>
</dbReference>
<keyword evidence="3" id="KW-0210">Decarboxylase</keyword>
<evidence type="ECO:0000256" key="8">
    <source>
        <dbReference type="SAM" id="MobiDB-lite"/>
    </source>
</evidence>
<dbReference type="GO" id="GO:0030170">
    <property type="term" value="F:pyridoxal phosphate binding"/>
    <property type="evidence" value="ECO:0007669"/>
    <property type="project" value="InterPro"/>
</dbReference>
<feature type="modified residue" description="N6-(pyridoxal phosphate)lysine" evidence="6">
    <location>
        <position position="342"/>
    </location>
</feature>
<protein>
    <recommendedName>
        <fullName evidence="11">Glutamate decarboxylase</fullName>
    </recommendedName>
</protein>
<dbReference type="InterPro" id="IPR002129">
    <property type="entry name" value="PyrdxlP-dep_de-COase"/>
</dbReference>
<dbReference type="PROSITE" id="PS00392">
    <property type="entry name" value="DDC_GAD_HDC_YDC"/>
    <property type="match status" value="1"/>
</dbReference>
<keyword evidence="5 7" id="KW-0456">Lyase</keyword>
<evidence type="ECO:0000313" key="10">
    <source>
        <dbReference type="Proteomes" id="UP001358417"/>
    </source>
</evidence>
<proteinExistence type="inferred from homology"/>
<evidence type="ECO:0000256" key="7">
    <source>
        <dbReference type="RuleBase" id="RU000382"/>
    </source>
</evidence>
<name>A0AAV9NKU4_9EURO</name>
<dbReference type="InterPro" id="IPR015424">
    <property type="entry name" value="PyrdxlP-dep_Trfase"/>
</dbReference>
<gene>
    <name evidence="9" type="ORF">LTR84_007708</name>
</gene>
<dbReference type="GO" id="GO:0016831">
    <property type="term" value="F:carboxy-lyase activity"/>
    <property type="evidence" value="ECO:0007669"/>
    <property type="project" value="UniProtKB-KW"/>
</dbReference>
<evidence type="ECO:0000256" key="2">
    <source>
        <dbReference type="ARBA" id="ARBA00009533"/>
    </source>
</evidence>
<feature type="compositionally biased region" description="Acidic residues" evidence="8">
    <location>
        <begin position="378"/>
        <end position="387"/>
    </location>
</feature>
<dbReference type="GeneID" id="89975873"/>
<evidence type="ECO:0000256" key="6">
    <source>
        <dbReference type="PIRSR" id="PIRSR602129-50"/>
    </source>
</evidence>
<dbReference type="PANTHER" id="PTHR45677">
    <property type="entry name" value="GLUTAMATE DECARBOXYLASE-RELATED"/>
    <property type="match status" value="1"/>
</dbReference>
<feature type="compositionally biased region" description="Polar residues" evidence="8">
    <location>
        <begin position="393"/>
        <end position="404"/>
    </location>
</feature>
<dbReference type="PANTHER" id="PTHR45677:SF8">
    <property type="entry name" value="CYSTEINE SULFINIC ACID DECARBOXYLASE"/>
    <property type="match status" value="1"/>
</dbReference>
<comment type="caution">
    <text evidence="9">The sequence shown here is derived from an EMBL/GenBank/DDBJ whole genome shotgun (WGS) entry which is preliminary data.</text>
</comment>
<dbReference type="GO" id="GO:0019752">
    <property type="term" value="P:carboxylic acid metabolic process"/>
    <property type="evidence" value="ECO:0007669"/>
    <property type="project" value="InterPro"/>
</dbReference>
<dbReference type="InterPro" id="IPR021115">
    <property type="entry name" value="Pyridoxal-P_BS"/>
</dbReference>
<reference evidence="9 10" key="1">
    <citation type="submission" date="2023-08" db="EMBL/GenBank/DDBJ databases">
        <title>Black Yeasts Isolated from many extreme environments.</title>
        <authorList>
            <person name="Coleine C."/>
            <person name="Stajich J.E."/>
            <person name="Selbmann L."/>
        </authorList>
    </citation>
    <scope>NUCLEOTIDE SEQUENCE [LARGE SCALE GENOMIC DNA]</scope>
    <source>
        <strain evidence="9 10">CCFEE 5792</strain>
    </source>
</reference>
<dbReference type="Gene3D" id="3.90.1150.170">
    <property type="match status" value="1"/>
</dbReference>
<dbReference type="Gene3D" id="3.40.640.10">
    <property type="entry name" value="Type I PLP-dependent aspartate aminotransferase-like (Major domain)"/>
    <property type="match status" value="1"/>
</dbReference>
<dbReference type="EMBL" id="JAVRRD010000003">
    <property type="protein sequence ID" value="KAK5061166.1"/>
    <property type="molecule type" value="Genomic_DNA"/>
</dbReference>
<evidence type="ECO:0000313" key="9">
    <source>
        <dbReference type="EMBL" id="KAK5061166.1"/>
    </source>
</evidence>
<feature type="region of interest" description="Disordered" evidence="8">
    <location>
        <begin position="378"/>
        <end position="413"/>
    </location>
</feature>
<keyword evidence="10" id="KW-1185">Reference proteome</keyword>
<evidence type="ECO:0000256" key="5">
    <source>
        <dbReference type="ARBA" id="ARBA00023239"/>
    </source>
</evidence>
<dbReference type="Pfam" id="PF00282">
    <property type="entry name" value="Pyridoxal_deC"/>
    <property type="match status" value="2"/>
</dbReference>
<comment type="cofactor">
    <cofactor evidence="1 6 7">
        <name>pyridoxal 5'-phosphate</name>
        <dbReference type="ChEBI" id="CHEBI:597326"/>
    </cofactor>
</comment>
<dbReference type="GO" id="GO:0005737">
    <property type="term" value="C:cytoplasm"/>
    <property type="evidence" value="ECO:0007669"/>
    <property type="project" value="TreeGrafter"/>
</dbReference>
<evidence type="ECO:0000256" key="3">
    <source>
        <dbReference type="ARBA" id="ARBA00022793"/>
    </source>
</evidence>
<evidence type="ECO:0000256" key="4">
    <source>
        <dbReference type="ARBA" id="ARBA00022898"/>
    </source>
</evidence>
<feature type="region of interest" description="Disordered" evidence="8">
    <location>
        <begin position="1"/>
        <end position="27"/>
    </location>
</feature>
<keyword evidence="4 6" id="KW-0663">Pyridoxal phosphate</keyword>
<dbReference type="Proteomes" id="UP001358417">
    <property type="component" value="Unassembled WGS sequence"/>
</dbReference>
<organism evidence="9 10">
    <name type="scientific">Exophiala bonariae</name>
    <dbReference type="NCBI Taxonomy" id="1690606"/>
    <lineage>
        <taxon>Eukaryota</taxon>
        <taxon>Fungi</taxon>
        <taxon>Dikarya</taxon>
        <taxon>Ascomycota</taxon>
        <taxon>Pezizomycotina</taxon>
        <taxon>Eurotiomycetes</taxon>
        <taxon>Chaetothyriomycetidae</taxon>
        <taxon>Chaetothyriales</taxon>
        <taxon>Herpotrichiellaceae</taxon>
        <taxon>Exophiala</taxon>
    </lineage>
</organism>
<evidence type="ECO:0000256" key="1">
    <source>
        <dbReference type="ARBA" id="ARBA00001933"/>
    </source>
</evidence>
<dbReference type="AlphaFoldDB" id="A0AAV9NKU4"/>
<dbReference type="SUPFAM" id="SSF53383">
    <property type="entry name" value="PLP-dependent transferases"/>
    <property type="match status" value="1"/>
</dbReference>
<comment type="similarity">
    <text evidence="2 7">Belongs to the group II decarboxylase family.</text>
</comment>
<accession>A0AAV9NKU4</accession>
<dbReference type="RefSeq" id="XP_064710263.1">
    <property type="nucleotide sequence ID" value="XM_064851260.1"/>
</dbReference>
<sequence length="585" mass="63608">MTTLPHQDQSTNDPLTNGNTSNGYGTDKLSRATEIELLLKAVLAQLVPFLHSADQELQAHQANDDVDETSLVDTKSPSELNYTLTDDGTLSLPKYGSSQLGLLHSLRSILSYSVNTSSPGFLDKLYSAPLAPGIAAELILSILNTNVHVYQVSPVLSLIETHVTKALASLFGFTGPRTGGINVQGGSASNTTSIVVARNTLYPETKIHGNNVNGLDLVLFTSEHGHYSISKAAQQCGFGSAAVISIPVDEVTGQIMPSRFEELVIEQKTRGKTPFYVNATAGTTVLGSFDPFTEISAIAKKHGLWMHIDGAWGGGFVFSDALRQRWLKGTDLADSIAINPHKMLGVPVTCSFLLLKDLRRAERACTLRAGYLFHDVEEEQDSENDETLEQRQVESNGQDSLQSTVDDDESDWNAPTDLADLTLQCGRRGDSLKLFLSWQYYGTLGYASKIENAYSIATYFADVVSKNHNFLLVSENPPPCLQVCFYYAPGQKLVYGVSKDATEGDKTKAGKKNSVVTSRITRSLVRKGFMVDFAPALGHEVEKGTFFRVVVNISTVRETVDRIVRDIEAVGKDVVRALGTARASA</sequence>
<evidence type="ECO:0008006" key="11">
    <source>
        <dbReference type="Google" id="ProtNLM"/>
    </source>
</evidence>